<feature type="transmembrane region" description="Helical" evidence="1">
    <location>
        <begin position="372"/>
        <end position="389"/>
    </location>
</feature>
<evidence type="ECO:0000256" key="1">
    <source>
        <dbReference type="SAM" id="Phobius"/>
    </source>
</evidence>
<evidence type="ECO:0000313" key="4">
    <source>
        <dbReference type="Proteomes" id="UP000176299"/>
    </source>
</evidence>
<name>A0A1G1W4T5_9BACT</name>
<reference evidence="3 4" key="1">
    <citation type="journal article" date="2016" name="Nat. Commun.">
        <title>Thousands of microbial genomes shed light on interconnected biogeochemical processes in an aquifer system.</title>
        <authorList>
            <person name="Anantharaman K."/>
            <person name="Brown C.T."/>
            <person name="Hug L.A."/>
            <person name="Sharon I."/>
            <person name="Castelle C.J."/>
            <person name="Probst A.J."/>
            <person name="Thomas B.C."/>
            <person name="Singh A."/>
            <person name="Wilkins M.J."/>
            <person name="Karaoz U."/>
            <person name="Brodie E.L."/>
            <person name="Williams K.H."/>
            <person name="Hubbard S.S."/>
            <person name="Banfield J.F."/>
        </authorList>
    </citation>
    <scope>NUCLEOTIDE SEQUENCE [LARGE SCALE GENOMIC DNA]</scope>
</reference>
<organism evidence="3 4">
    <name type="scientific">Candidatus Woykebacteria bacterium GWA1_44_8</name>
    <dbReference type="NCBI Taxonomy" id="1802591"/>
    <lineage>
        <taxon>Bacteria</taxon>
        <taxon>Candidatus Woykeibacteriota</taxon>
    </lineage>
</organism>
<evidence type="ECO:0000259" key="2">
    <source>
        <dbReference type="Pfam" id="PF00085"/>
    </source>
</evidence>
<proteinExistence type="predicted"/>
<dbReference type="InterPro" id="IPR013766">
    <property type="entry name" value="Thioredoxin_domain"/>
</dbReference>
<accession>A0A1G1W4T5</accession>
<evidence type="ECO:0000313" key="3">
    <source>
        <dbReference type="EMBL" id="OGY22679.1"/>
    </source>
</evidence>
<feature type="transmembrane region" description="Helical" evidence="1">
    <location>
        <begin position="328"/>
        <end position="351"/>
    </location>
</feature>
<dbReference type="CDD" id="cd02947">
    <property type="entry name" value="TRX_family"/>
    <property type="match status" value="1"/>
</dbReference>
<keyword evidence="1" id="KW-0472">Membrane</keyword>
<feature type="transmembrane region" description="Helical" evidence="1">
    <location>
        <begin position="525"/>
        <end position="545"/>
    </location>
</feature>
<keyword evidence="1" id="KW-0812">Transmembrane</keyword>
<dbReference type="PROSITE" id="PS51354">
    <property type="entry name" value="GLUTAREDOXIN_2"/>
    <property type="match status" value="1"/>
</dbReference>
<dbReference type="AlphaFoldDB" id="A0A1G1W4T5"/>
<dbReference type="InterPro" id="IPR051790">
    <property type="entry name" value="Cytochrome_c-biogenesis_DsbD"/>
</dbReference>
<feature type="transmembrane region" description="Helical" evidence="1">
    <location>
        <begin position="205"/>
        <end position="228"/>
    </location>
</feature>
<feature type="transmembrane region" description="Helical" evidence="1">
    <location>
        <begin position="288"/>
        <end position="316"/>
    </location>
</feature>
<comment type="caution">
    <text evidence="3">The sequence shown here is derived from an EMBL/GenBank/DDBJ whole genome shotgun (WGS) entry which is preliminary data.</text>
</comment>
<gene>
    <name evidence="3" type="ORF">A2113_02195</name>
</gene>
<keyword evidence="1" id="KW-1133">Transmembrane helix</keyword>
<feature type="transmembrane region" description="Helical" evidence="1">
    <location>
        <begin position="500"/>
        <end position="519"/>
    </location>
</feature>
<dbReference type="Proteomes" id="UP000176299">
    <property type="component" value="Unassembled WGS sequence"/>
</dbReference>
<sequence>MSLIKKLGLISFIFLAAWVGFLFTKPNISLATEKPQIIYFYQETCLECKKIEPFLNNIQRKYQGKIIFEKLELTKAQENRNAYFAFASEYGLDTTNIGVPLIFIGEKSLMGEGPVTDELENEIKTELKNPIGLKISLGEAKKIPAAESQDIGCVDKTVCKTPNSRLTLPLVVATAAVDSINPCAIAVLIILISFLLGISASKKRLLLIGLIYIGAVYIAYLLAGLGILKFIQVLPIQVEWIQIVAAIFLFIFALLNFNDAFASASGEKTTLAIPAGTKPLIQKYLSRATIFGALIAGVIVSFVELPCTGAVYFGILSLMATSVTFLKGLAYLVLYNFIFVAPLLVILVAAVAGKDIKTFEKLSKENKALVKALMGTVIVVLIGALIWPIRDFISWQLQNLASFAAGKEISSLTILVSVLISITVLYFLLAYFKPVVTKKIKVFYCAICYAVSLTWLWLLALLVLGFKYDTKILAVLLGMSVVGIMYQLEDYFKKKDIKRFWLFRIVLINAGILLIYGVLFVSFVIFLIGLAGVLILLLLFFYLAARRRGTAERIRETITSKQKGKALKDLEDRLENCC</sequence>
<feature type="transmembrane region" description="Helical" evidence="1">
    <location>
        <begin position="179"/>
        <end position="198"/>
    </location>
</feature>
<dbReference type="SUPFAM" id="SSF52833">
    <property type="entry name" value="Thioredoxin-like"/>
    <property type="match status" value="1"/>
</dbReference>
<feature type="transmembrane region" description="Helical" evidence="1">
    <location>
        <begin position="409"/>
        <end position="430"/>
    </location>
</feature>
<dbReference type="PANTHER" id="PTHR31272:SF9">
    <property type="entry name" value="BLL1027 PROTEIN"/>
    <property type="match status" value="1"/>
</dbReference>
<feature type="transmembrane region" description="Helical" evidence="1">
    <location>
        <begin position="240"/>
        <end position="258"/>
    </location>
</feature>
<dbReference type="EMBL" id="MHCN01000001">
    <property type="protein sequence ID" value="OGY22679.1"/>
    <property type="molecule type" value="Genomic_DNA"/>
</dbReference>
<feature type="domain" description="Thioredoxin" evidence="2">
    <location>
        <begin position="32"/>
        <end position="79"/>
    </location>
</feature>
<dbReference type="STRING" id="1802591.A2113_02195"/>
<dbReference type="InterPro" id="IPR036249">
    <property type="entry name" value="Thioredoxin-like_sf"/>
</dbReference>
<feature type="transmembrane region" description="Helical" evidence="1">
    <location>
        <begin position="472"/>
        <end position="488"/>
    </location>
</feature>
<dbReference type="PANTHER" id="PTHR31272">
    <property type="entry name" value="CYTOCHROME C-TYPE BIOGENESIS PROTEIN HI_1454-RELATED"/>
    <property type="match status" value="1"/>
</dbReference>
<feature type="transmembrane region" description="Helical" evidence="1">
    <location>
        <begin position="442"/>
        <end position="466"/>
    </location>
</feature>
<protein>
    <recommendedName>
        <fullName evidence="2">Thioredoxin domain-containing protein</fullName>
    </recommendedName>
</protein>
<dbReference type="Gene3D" id="3.40.30.10">
    <property type="entry name" value="Glutaredoxin"/>
    <property type="match status" value="1"/>
</dbReference>
<dbReference type="Pfam" id="PF00085">
    <property type="entry name" value="Thioredoxin"/>
    <property type="match status" value="1"/>
</dbReference>